<dbReference type="SUPFAM" id="SSF49464">
    <property type="entry name" value="Carboxypeptidase regulatory domain-like"/>
    <property type="match status" value="1"/>
</dbReference>
<evidence type="ECO:0000313" key="2">
    <source>
        <dbReference type="EMBL" id="MBC5839998.1"/>
    </source>
</evidence>
<dbReference type="Proteomes" id="UP000629963">
    <property type="component" value="Unassembled WGS sequence"/>
</dbReference>
<gene>
    <name evidence="2" type="ORF">H8R23_01135</name>
</gene>
<reference evidence="2 3" key="1">
    <citation type="submission" date="2020-08" db="EMBL/GenBank/DDBJ databases">
        <title>Description of novel Flavobacterium F-380 isolate.</title>
        <authorList>
            <person name="Saticioglu I.B."/>
            <person name="Duman M."/>
            <person name="Altun S."/>
        </authorList>
    </citation>
    <scope>NUCLEOTIDE SEQUENCE [LARGE SCALE GENOMIC DNA]</scope>
    <source>
        <strain evidence="2 3">F-380</strain>
    </source>
</reference>
<feature type="chain" id="PRO_5045518285" evidence="1">
    <location>
        <begin position="21"/>
        <end position="241"/>
    </location>
</feature>
<dbReference type="EMBL" id="JACRUJ010000001">
    <property type="protein sequence ID" value="MBC5839998.1"/>
    <property type="molecule type" value="Genomic_DNA"/>
</dbReference>
<accession>A0ABR7J3K5</accession>
<evidence type="ECO:0000256" key="1">
    <source>
        <dbReference type="SAM" id="SignalP"/>
    </source>
</evidence>
<keyword evidence="1" id="KW-0732">Signal</keyword>
<feature type="signal peptide" evidence="1">
    <location>
        <begin position="1"/>
        <end position="20"/>
    </location>
</feature>
<dbReference type="RefSeq" id="WP_187008611.1">
    <property type="nucleotide sequence ID" value="NZ_JACRUI010000001.1"/>
</dbReference>
<proteinExistence type="predicted"/>
<keyword evidence="3" id="KW-1185">Reference proteome</keyword>
<sequence>MKIYKFYFSFLLLFVQSVSAQNSGAIALQGRIVVDSIAVETVNVLNVNTSKATATNSSGTFTLFVNEGDVLFFSAVNLVTLQRRVSQADIKSGTIFVQMNANSIPLKEVIINENAQINAEALGIVSANQKHYTPAERKLYTARSGLLDRPLNWISGRTAELKKGVVVERNQRALSKMEYLFEEKYYVETLKIPADYIKGFQYYCIEDAEFVTAMESKNKTLCMFLIITLAKNYNKITFYEN</sequence>
<protein>
    <submittedName>
        <fullName evidence="2">Uncharacterized protein</fullName>
    </submittedName>
</protein>
<evidence type="ECO:0000313" key="3">
    <source>
        <dbReference type="Proteomes" id="UP000629963"/>
    </source>
</evidence>
<dbReference type="InterPro" id="IPR008969">
    <property type="entry name" value="CarboxyPept-like_regulatory"/>
</dbReference>
<comment type="caution">
    <text evidence="2">The sequence shown here is derived from an EMBL/GenBank/DDBJ whole genome shotgun (WGS) entry which is preliminary data.</text>
</comment>
<name>A0ABR7J3K5_9FLAO</name>
<organism evidence="2 3">
    <name type="scientific">Flavobacterium kayseriense</name>
    <dbReference type="NCBI Taxonomy" id="2764714"/>
    <lineage>
        <taxon>Bacteria</taxon>
        <taxon>Pseudomonadati</taxon>
        <taxon>Bacteroidota</taxon>
        <taxon>Flavobacteriia</taxon>
        <taxon>Flavobacteriales</taxon>
        <taxon>Flavobacteriaceae</taxon>
        <taxon>Flavobacterium</taxon>
    </lineage>
</organism>